<reference evidence="1 2" key="1">
    <citation type="submission" date="2023-07" db="EMBL/GenBank/DDBJ databases">
        <title>Comparative genomics of wheat-associated soil bacteria to identify genetic determinants of phenazine resistance.</title>
        <authorList>
            <person name="Mouncey N."/>
        </authorList>
    </citation>
    <scope>NUCLEOTIDE SEQUENCE [LARGE SCALE GENOMIC DNA]</scope>
    <source>
        <strain evidence="1 2">B2I6</strain>
    </source>
</reference>
<sequence length="59" mass="6652">MRSKHMPAVTVPARSTGNLAPIAQHQRLVLLRQLVDHDDVPLQVRVAVALFLRYATHSR</sequence>
<proteinExistence type="predicted"/>
<organism evidence="1 2">
    <name type="scientific">Streptomyces rishiriensis</name>
    <dbReference type="NCBI Taxonomy" id="68264"/>
    <lineage>
        <taxon>Bacteria</taxon>
        <taxon>Bacillati</taxon>
        <taxon>Actinomycetota</taxon>
        <taxon>Actinomycetes</taxon>
        <taxon>Kitasatosporales</taxon>
        <taxon>Streptomycetaceae</taxon>
        <taxon>Streptomyces</taxon>
    </lineage>
</organism>
<protein>
    <recommendedName>
        <fullName evidence="3">Transposase</fullName>
    </recommendedName>
</protein>
<evidence type="ECO:0000313" key="1">
    <source>
        <dbReference type="EMBL" id="MDQ0585762.1"/>
    </source>
</evidence>
<accession>A0ABU0P4T4</accession>
<comment type="caution">
    <text evidence="1">The sequence shown here is derived from an EMBL/GenBank/DDBJ whole genome shotgun (WGS) entry which is preliminary data.</text>
</comment>
<evidence type="ECO:0008006" key="3">
    <source>
        <dbReference type="Google" id="ProtNLM"/>
    </source>
</evidence>
<name>A0ABU0P4T4_STRRH</name>
<dbReference type="Proteomes" id="UP001230654">
    <property type="component" value="Unassembled WGS sequence"/>
</dbReference>
<dbReference type="EMBL" id="JAUSWV010000002">
    <property type="protein sequence ID" value="MDQ0585762.1"/>
    <property type="molecule type" value="Genomic_DNA"/>
</dbReference>
<gene>
    <name evidence="1" type="ORF">QF030_007940</name>
</gene>
<keyword evidence="2" id="KW-1185">Reference proteome</keyword>
<evidence type="ECO:0000313" key="2">
    <source>
        <dbReference type="Proteomes" id="UP001230654"/>
    </source>
</evidence>